<sequence>MSATRPLGGVRWKSHRVDDDCAKTRLSCFRLEAVFYKEEDLGVQRLGVFLRCRRLEFLLLLDRKINRFFLLDTRQRAINLLVISLATHLPSVRSPAQQLIYSPPTRRQILIANRCGSIAPQAPLAY</sequence>
<accession>A0A4Z2FW46</accession>
<evidence type="ECO:0000313" key="2">
    <source>
        <dbReference type="Proteomes" id="UP000314294"/>
    </source>
</evidence>
<dbReference type="AlphaFoldDB" id="A0A4Z2FW46"/>
<dbReference type="EMBL" id="SRLO01000871">
    <property type="protein sequence ID" value="TNN45023.1"/>
    <property type="molecule type" value="Genomic_DNA"/>
</dbReference>
<protein>
    <submittedName>
        <fullName evidence="1">Uncharacterized protein</fullName>
    </submittedName>
</protein>
<comment type="caution">
    <text evidence="1">The sequence shown here is derived from an EMBL/GenBank/DDBJ whole genome shotgun (WGS) entry which is preliminary data.</text>
</comment>
<reference evidence="1 2" key="1">
    <citation type="submission" date="2019-03" db="EMBL/GenBank/DDBJ databases">
        <title>First draft genome of Liparis tanakae, snailfish: a comprehensive survey of snailfish specific genes.</title>
        <authorList>
            <person name="Kim W."/>
            <person name="Song I."/>
            <person name="Jeong J.-H."/>
            <person name="Kim D."/>
            <person name="Kim S."/>
            <person name="Ryu S."/>
            <person name="Song J.Y."/>
            <person name="Lee S.K."/>
        </authorList>
    </citation>
    <scope>NUCLEOTIDE SEQUENCE [LARGE SCALE GENOMIC DNA]</scope>
    <source>
        <tissue evidence="1">Muscle</tissue>
    </source>
</reference>
<evidence type="ECO:0000313" key="1">
    <source>
        <dbReference type="EMBL" id="TNN45023.1"/>
    </source>
</evidence>
<proteinExistence type="predicted"/>
<keyword evidence="2" id="KW-1185">Reference proteome</keyword>
<name>A0A4Z2FW46_9TELE</name>
<organism evidence="1 2">
    <name type="scientific">Liparis tanakae</name>
    <name type="common">Tanaka's snailfish</name>
    <dbReference type="NCBI Taxonomy" id="230148"/>
    <lineage>
        <taxon>Eukaryota</taxon>
        <taxon>Metazoa</taxon>
        <taxon>Chordata</taxon>
        <taxon>Craniata</taxon>
        <taxon>Vertebrata</taxon>
        <taxon>Euteleostomi</taxon>
        <taxon>Actinopterygii</taxon>
        <taxon>Neopterygii</taxon>
        <taxon>Teleostei</taxon>
        <taxon>Neoteleostei</taxon>
        <taxon>Acanthomorphata</taxon>
        <taxon>Eupercaria</taxon>
        <taxon>Perciformes</taxon>
        <taxon>Cottioidei</taxon>
        <taxon>Cottales</taxon>
        <taxon>Liparidae</taxon>
        <taxon>Liparis</taxon>
    </lineage>
</organism>
<gene>
    <name evidence="1" type="ORF">EYF80_044770</name>
</gene>
<dbReference type="Proteomes" id="UP000314294">
    <property type="component" value="Unassembled WGS sequence"/>
</dbReference>